<dbReference type="NCBIfam" id="NF005115">
    <property type="entry name" value="PRK06547.1"/>
    <property type="match status" value="1"/>
</dbReference>
<reference evidence="2" key="1">
    <citation type="submission" date="2016-10" db="EMBL/GenBank/DDBJ databases">
        <authorList>
            <person name="Varghese N."/>
            <person name="Submissions S."/>
        </authorList>
    </citation>
    <scope>NUCLEOTIDE SEQUENCE [LARGE SCALE GENOMIC DNA]</scope>
    <source>
        <strain evidence="2">CGMCC 1.11101</strain>
    </source>
</reference>
<evidence type="ECO:0000313" key="1">
    <source>
        <dbReference type="EMBL" id="SFN53251.1"/>
    </source>
</evidence>
<keyword evidence="2" id="KW-1185">Reference proteome</keyword>
<dbReference type="AlphaFoldDB" id="A0A1I4ZSQ7"/>
<gene>
    <name evidence="1" type="ORF">SAMN05216219_1039</name>
</gene>
<proteinExistence type="predicted"/>
<dbReference type="InterPro" id="IPR027417">
    <property type="entry name" value="P-loop_NTPase"/>
</dbReference>
<accession>A0A1I4ZSQ7</accession>
<dbReference type="SUPFAM" id="SSF52540">
    <property type="entry name" value="P-loop containing nucleoside triphosphate hydrolases"/>
    <property type="match status" value="1"/>
</dbReference>
<name>A0A1I4ZSQ7_9MICO</name>
<evidence type="ECO:0000313" key="2">
    <source>
        <dbReference type="Proteomes" id="UP000198867"/>
    </source>
</evidence>
<dbReference type="Proteomes" id="UP000198867">
    <property type="component" value="Unassembled WGS sequence"/>
</dbReference>
<protein>
    <submittedName>
        <fullName evidence="1">AAA domain-containing protein</fullName>
    </submittedName>
</protein>
<dbReference type="EMBL" id="FOVM01000002">
    <property type="protein sequence ID" value="SFN53251.1"/>
    <property type="molecule type" value="Genomic_DNA"/>
</dbReference>
<sequence>MGAPVVVSVDEAVTRILALRSLPVETVLLDGPSGAGKSTLADALASAWAGAVGLVRMDDIYPGWGGLSAASGHVHDSLLEPRRRGVEARWRRHDWGTGQSAEWHRVPGDHSLILEGCGALSRRNASLATIRIWLDADDEVRKQRALARDQGGFDAHWDGWQHQFGVFLAQEAPVDAADLVLRMP</sequence>
<dbReference type="STRING" id="995034.SAMN05216219_1039"/>
<organism evidence="1 2">
    <name type="scientific">Mycetocola miduiensis</name>
    <dbReference type="NCBI Taxonomy" id="995034"/>
    <lineage>
        <taxon>Bacteria</taxon>
        <taxon>Bacillati</taxon>
        <taxon>Actinomycetota</taxon>
        <taxon>Actinomycetes</taxon>
        <taxon>Micrococcales</taxon>
        <taxon>Microbacteriaceae</taxon>
        <taxon>Mycetocola</taxon>
    </lineage>
</organism>
<dbReference type="Gene3D" id="3.40.50.300">
    <property type="entry name" value="P-loop containing nucleotide triphosphate hydrolases"/>
    <property type="match status" value="1"/>
</dbReference>